<proteinExistence type="evidence at transcript level"/>
<dbReference type="GO" id="GO:1905515">
    <property type="term" value="P:non-motile cilium assembly"/>
    <property type="evidence" value="ECO:0007669"/>
    <property type="project" value="TreeGrafter"/>
</dbReference>
<dbReference type="GO" id="GO:0005794">
    <property type="term" value="C:Golgi apparatus"/>
    <property type="evidence" value="ECO:0007669"/>
    <property type="project" value="TreeGrafter"/>
</dbReference>
<dbReference type="InterPro" id="IPR019530">
    <property type="entry name" value="Intra-flagellar_transport_57"/>
</dbReference>
<keyword evidence="3" id="KW-0969">Cilium</keyword>
<accession>A0A6A7G0A5</accession>
<evidence type="ECO:0000256" key="1">
    <source>
        <dbReference type="ARBA" id="ARBA00004138"/>
    </source>
</evidence>
<dbReference type="GO" id="GO:0005815">
    <property type="term" value="C:microtubule organizing center"/>
    <property type="evidence" value="ECO:0007669"/>
    <property type="project" value="TreeGrafter"/>
</dbReference>
<reference evidence="8" key="1">
    <citation type="submission" date="2017-11" db="EMBL/GenBank/DDBJ databases">
        <title>The sensing device of the deep-sea amphipod.</title>
        <authorList>
            <person name="Kobayashi H."/>
            <person name="Nagahama T."/>
            <person name="Arai W."/>
            <person name="Sasagawa Y."/>
            <person name="Umeda M."/>
            <person name="Hayashi T."/>
            <person name="Nikaido I."/>
            <person name="Watanabe H."/>
            <person name="Oguri K."/>
            <person name="Kitazato H."/>
            <person name="Fujioka K."/>
            <person name="Kido Y."/>
            <person name="Takami H."/>
        </authorList>
    </citation>
    <scope>NUCLEOTIDE SEQUENCE</scope>
    <source>
        <tissue evidence="8">Whole body</tissue>
    </source>
</reference>
<comment type="subcellular location">
    <subcellularLocation>
        <location evidence="1">Cell projection</location>
        <location evidence="1">Cilium</location>
    </subcellularLocation>
</comment>
<protein>
    <submittedName>
        <fullName evidence="8">Intraflagellar transport protein 57 homolog</fullName>
    </submittedName>
</protein>
<evidence type="ECO:0000256" key="7">
    <source>
        <dbReference type="SAM" id="Phobius"/>
    </source>
</evidence>
<dbReference type="EMBL" id="IACT01004298">
    <property type="protein sequence ID" value="LAC23495.1"/>
    <property type="molecule type" value="mRNA"/>
</dbReference>
<dbReference type="AlphaFoldDB" id="A0A6A7G0A5"/>
<comment type="similarity">
    <text evidence="2">Belongs to the IFT57 family.</text>
</comment>
<evidence type="ECO:0000256" key="2">
    <source>
        <dbReference type="ARBA" id="ARBA00009415"/>
    </source>
</evidence>
<sequence>MSARRGTSGGEAPDMMKDDGDEGPGQNYLPFVRMEELLDKLKLLRYDKEFVMALRMKPLNRHYFALAGSPGEQFFLFVSLAVWLINKTGKGMEQPQESDDPNSVISNILDTLRQKDENIDFPPSKLKAGNGEHVIYVLDSLADFALKHTAFTWQKTVYPPEQEVEDQETEDEAELTLEKVEEEMQELYEDDDDEDEENIMHLDDLTDLTQTTGGQVERPEQIMHSNTTSEEWRLELERVLPQLRVTIRSDQRDWRSHIEQMHDYRSKIDESLSYAQKQLDSLHSEIAHSLEKVGSREKYINAELEQLLTEYRNLQNMATENQEQYRQVSGNLTQKSHELAQITDQLDHVKHEMEDRGSSMTDGTPLLSIRKALTRVKNELTAIDVRIGVVQQKLLMTRLKDKSNLQRDMNAPVHNNMDMGLY</sequence>
<dbReference type="PANTHER" id="PTHR16011:SF0">
    <property type="entry name" value="INTRAFLAGELLAR TRANSPORT PROTEIN 57 HOMOLOG"/>
    <property type="match status" value="1"/>
</dbReference>
<name>A0A6A7G0A5_9CRUS</name>
<evidence type="ECO:0000256" key="3">
    <source>
        <dbReference type="ARBA" id="ARBA00023069"/>
    </source>
</evidence>
<dbReference type="Pfam" id="PF10498">
    <property type="entry name" value="IFT57"/>
    <property type="match status" value="1"/>
</dbReference>
<dbReference type="GO" id="GO:0030992">
    <property type="term" value="C:intraciliary transport particle B"/>
    <property type="evidence" value="ECO:0007669"/>
    <property type="project" value="TreeGrafter"/>
</dbReference>
<keyword evidence="7" id="KW-1133">Transmembrane helix</keyword>
<dbReference type="GO" id="GO:0005929">
    <property type="term" value="C:cilium"/>
    <property type="evidence" value="ECO:0007669"/>
    <property type="project" value="UniProtKB-SubCell"/>
</dbReference>
<evidence type="ECO:0000256" key="4">
    <source>
        <dbReference type="ARBA" id="ARBA00023273"/>
    </source>
</evidence>
<feature type="coiled-coil region" evidence="5">
    <location>
        <begin position="170"/>
        <end position="197"/>
    </location>
</feature>
<keyword evidence="7" id="KW-0472">Membrane</keyword>
<dbReference type="GO" id="GO:0042073">
    <property type="term" value="P:intraciliary transport"/>
    <property type="evidence" value="ECO:0007669"/>
    <property type="project" value="TreeGrafter"/>
</dbReference>
<keyword evidence="5" id="KW-0175">Coiled coil</keyword>
<evidence type="ECO:0000256" key="6">
    <source>
        <dbReference type="SAM" id="MobiDB-lite"/>
    </source>
</evidence>
<evidence type="ECO:0000313" key="8">
    <source>
        <dbReference type="EMBL" id="LAC23495.1"/>
    </source>
</evidence>
<keyword evidence="8" id="KW-0282">Flagellum</keyword>
<keyword evidence="7" id="KW-0812">Transmembrane</keyword>
<dbReference type="PANTHER" id="PTHR16011">
    <property type="entry name" value="IFT57/HIPPI"/>
    <property type="match status" value="1"/>
</dbReference>
<keyword evidence="4" id="KW-0966">Cell projection</keyword>
<feature type="transmembrane region" description="Helical" evidence="7">
    <location>
        <begin position="63"/>
        <end position="85"/>
    </location>
</feature>
<feature type="region of interest" description="Disordered" evidence="6">
    <location>
        <begin position="1"/>
        <end position="26"/>
    </location>
</feature>
<evidence type="ECO:0000256" key="5">
    <source>
        <dbReference type="SAM" id="Coils"/>
    </source>
</evidence>
<organism evidence="8">
    <name type="scientific">Hirondellea gigas</name>
    <dbReference type="NCBI Taxonomy" id="1518452"/>
    <lineage>
        <taxon>Eukaryota</taxon>
        <taxon>Metazoa</taxon>
        <taxon>Ecdysozoa</taxon>
        <taxon>Arthropoda</taxon>
        <taxon>Crustacea</taxon>
        <taxon>Multicrustacea</taxon>
        <taxon>Malacostraca</taxon>
        <taxon>Eumalacostraca</taxon>
        <taxon>Peracarida</taxon>
        <taxon>Amphipoda</taxon>
        <taxon>Amphilochidea</taxon>
        <taxon>Lysianassida</taxon>
        <taxon>Lysianassidira</taxon>
        <taxon>Lysianassoidea</taxon>
        <taxon>Lysianassidae</taxon>
        <taxon>Hirondellea</taxon>
    </lineage>
</organism>